<organism evidence="2 3">
    <name type="scientific">Vibrio campbellii</name>
    <dbReference type="NCBI Taxonomy" id="680"/>
    <lineage>
        <taxon>Bacteria</taxon>
        <taxon>Pseudomonadati</taxon>
        <taxon>Pseudomonadota</taxon>
        <taxon>Gammaproteobacteria</taxon>
        <taxon>Vibrionales</taxon>
        <taxon>Vibrionaceae</taxon>
        <taxon>Vibrio</taxon>
    </lineage>
</organism>
<sequence>MFEIIILLSIGCIVYLFTKKSDKRPKQPIRRKSEWAYGRVVEKTDTVHSYEPEVIKQTPKLVEAPLPKATTKADYVPHKKSTYLATKTERRFHQVLLELIPDNYVIHSQVSLMALIQPINFKDNSRTWAKRMDFVITDKDTKVLAVIELDDSSHRQRKRQERDIYVNNALKGHHPLLRFEAKSSYDKTHIATVLERDTIIKCRELKSALQYC</sequence>
<dbReference type="RefSeq" id="WP_255900757.1">
    <property type="nucleotide sequence ID" value="NZ_CP050470.1"/>
</dbReference>
<proteinExistence type="predicted"/>
<dbReference type="Pfam" id="PF10881">
    <property type="entry name" value="DUF2726"/>
    <property type="match status" value="1"/>
</dbReference>
<gene>
    <name evidence="2" type="ORF">HB762_05335</name>
</gene>
<accession>A0ABY5I9Z0</accession>
<evidence type="ECO:0000313" key="2">
    <source>
        <dbReference type="EMBL" id="UTZ30859.1"/>
    </source>
</evidence>
<evidence type="ECO:0000259" key="1">
    <source>
        <dbReference type="Pfam" id="PF10881"/>
    </source>
</evidence>
<feature type="domain" description="DUF2726" evidence="1">
    <location>
        <begin position="83"/>
        <end position="194"/>
    </location>
</feature>
<dbReference type="Proteomes" id="UP001059912">
    <property type="component" value="Chromosome 1"/>
</dbReference>
<dbReference type="EMBL" id="CP050470">
    <property type="protein sequence ID" value="UTZ30859.1"/>
    <property type="molecule type" value="Genomic_DNA"/>
</dbReference>
<name>A0ABY5I9Z0_9VIBR</name>
<reference evidence="2" key="1">
    <citation type="submission" date="2020-03" db="EMBL/GenBank/DDBJ databases">
        <title>Five strains of Vibrio campbellii isolated from Mariana Trench.</title>
        <authorList>
            <person name="Liang J."/>
            <person name="Zhang X.-H."/>
        </authorList>
    </citation>
    <scope>NUCLEOTIDE SEQUENCE</scope>
    <source>
        <strain evidence="2">LJC013</strain>
    </source>
</reference>
<protein>
    <submittedName>
        <fullName evidence="2">DUF2726 domain-containing protein</fullName>
    </submittedName>
</protein>
<dbReference type="InterPro" id="IPR024402">
    <property type="entry name" value="DUF2726"/>
</dbReference>
<keyword evidence="3" id="KW-1185">Reference proteome</keyword>
<evidence type="ECO:0000313" key="3">
    <source>
        <dbReference type="Proteomes" id="UP001059912"/>
    </source>
</evidence>